<dbReference type="RefSeq" id="WP_095177166.1">
    <property type="nucleotide sequence ID" value="NZ_CP173238.1"/>
</dbReference>
<name>A0A239YWP8_CLOCO</name>
<evidence type="ECO:0000256" key="3">
    <source>
        <dbReference type="ARBA" id="ARBA00013529"/>
    </source>
</evidence>
<feature type="domain" description="4Fe-4S ferredoxin-type" evidence="8">
    <location>
        <begin position="184"/>
        <end position="214"/>
    </location>
</feature>
<evidence type="ECO:0000313" key="9">
    <source>
        <dbReference type="EMBL" id="SQB35040.1"/>
    </source>
</evidence>
<dbReference type="PROSITE" id="PS00198">
    <property type="entry name" value="4FE4S_FER_1"/>
    <property type="match status" value="1"/>
</dbReference>
<dbReference type="Gene3D" id="3.30.70.20">
    <property type="match status" value="1"/>
</dbReference>
<dbReference type="GO" id="GO:0046872">
    <property type="term" value="F:metal ion binding"/>
    <property type="evidence" value="ECO:0007669"/>
    <property type="project" value="UniProtKB-KW"/>
</dbReference>
<dbReference type="SUPFAM" id="SSF52218">
    <property type="entry name" value="Flavoproteins"/>
    <property type="match status" value="1"/>
</dbReference>
<dbReference type="Gene3D" id="3.40.50.360">
    <property type="match status" value="1"/>
</dbReference>
<dbReference type="SUPFAM" id="SSF54862">
    <property type="entry name" value="4Fe-4S ferredoxins"/>
    <property type="match status" value="1"/>
</dbReference>
<protein>
    <recommendedName>
        <fullName evidence="3">Ferredoxin</fullName>
    </recommendedName>
</protein>
<evidence type="ECO:0000256" key="5">
    <source>
        <dbReference type="ARBA" id="ARBA00022723"/>
    </source>
</evidence>
<evidence type="ECO:0000256" key="4">
    <source>
        <dbReference type="ARBA" id="ARBA00022485"/>
    </source>
</evidence>
<dbReference type="Pfam" id="PF12724">
    <property type="entry name" value="Flavodoxin_5"/>
    <property type="match status" value="1"/>
</dbReference>
<dbReference type="GeneID" id="70576017"/>
<dbReference type="InterPro" id="IPR029039">
    <property type="entry name" value="Flavoprotein-like_sf"/>
</dbReference>
<evidence type="ECO:0000256" key="7">
    <source>
        <dbReference type="ARBA" id="ARBA00023014"/>
    </source>
</evidence>
<organism evidence="9 10">
    <name type="scientific">Clostridium cochlearium</name>
    <dbReference type="NCBI Taxonomy" id="1494"/>
    <lineage>
        <taxon>Bacteria</taxon>
        <taxon>Bacillati</taxon>
        <taxon>Bacillota</taxon>
        <taxon>Clostridia</taxon>
        <taxon>Eubacteriales</taxon>
        <taxon>Clostridiaceae</taxon>
        <taxon>Clostridium</taxon>
    </lineage>
</organism>
<sequence length="258" mass="30190">MKGVLCYFSGTGNTKWVADKFKYYFNMKNIELDLINIEEKQDIDINKYNFLIIGTPIYAELHPKIVDTFLNDLPQGNRIKTILYSTQGAQKASAVQVMESKIKNKDYNVISKLMFKMTNNFYFSVGKKSSEKEIEEILLNCERKIKNIVDNFVEKKYIQESVNGFRVILSKIVSRYFNNYLPNLSRNLSTSKDCTKCGRCLRNCPQNNITFENGYVVFHSKCMMCLRCVYICPTNEIKYKNKRIDQIQKRTIKSLKLK</sequence>
<proteinExistence type="predicted"/>
<dbReference type="InterPro" id="IPR050157">
    <property type="entry name" value="PSI_iron-sulfur_center"/>
</dbReference>
<dbReference type="InterPro" id="IPR017896">
    <property type="entry name" value="4Fe4S_Fe-S-bd"/>
</dbReference>
<keyword evidence="4" id="KW-0004">4Fe-4S</keyword>
<evidence type="ECO:0000259" key="8">
    <source>
        <dbReference type="PROSITE" id="PS51379"/>
    </source>
</evidence>
<evidence type="ECO:0000256" key="1">
    <source>
        <dbReference type="ARBA" id="ARBA00001966"/>
    </source>
</evidence>
<dbReference type="GO" id="GO:0051539">
    <property type="term" value="F:4 iron, 4 sulfur cluster binding"/>
    <property type="evidence" value="ECO:0007669"/>
    <property type="project" value="UniProtKB-KW"/>
</dbReference>
<dbReference type="PROSITE" id="PS51379">
    <property type="entry name" value="4FE4S_FER_2"/>
    <property type="match status" value="2"/>
</dbReference>
<keyword evidence="5" id="KW-0479">Metal-binding</keyword>
<dbReference type="InterPro" id="IPR026816">
    <property type="entry name" value="Flavodoxin_dom"/>
</dbReference>
<reference evidence="9 10" key="1">
    <citation type="submission" date="2018-06" db="EMBL/GenBank/DDBJ databases">
        <authorList>
            <consortium name="Pathogen Informatics"/>
            <person name="Doyle S."/>
        </authorList>
    </citation>
    <scope>NUCLEOTIDE SEQUENCE [LARGE SCALE GENOMIC DNA]</scope>
    <source>
        <strain evidence="9 10">NCTC13028</strain>
    </source>
</reference>
<dbReference type="Pfam" id="PF13237">
    <property type="entry name" value="Fer4_10"/>
    <property type="match status" value="1"/>
</dbReference>
<comment type="function">
    <text evidence="2">Ferredoxins are iron-sulfur proteins that transfer electrons in a wide variety of metabolic reactions.</text>
</comment>
<comment type="cofactor">
    <cofactor evidence="1">
        <name>[4Fe-4S] cluster</name>
        <dbReference type="ChEBI" id="CHEBI:49883"/>
    </cofactor>
</comment>
<feature type="domain" description="4Fe-4S ferredoxin-type" evidence="8">
    <location>
        <begin position="215"/>
        <end position="242"/>
    </location>
</feature>
<dbReference type="InterPro" id="IPR017900">
    <property type="entry name" value="4Fe4S_Fe_S_CS"/>
</dbReference>
<gene>
    <name evidence="9" type="ORF">NCTC13028_01649</name>
</gene>
<dbReference type="InterPro" id="IPR047964">
    <property type="entry name" value="EFR1-like"/>
</dbReference>
<accession>A0A239YWP8</accession>
<dbReference type="AlphaFoldDB" id="A0A239YWP8"/>
<dbReference type="PANTHER" id="PTHR24960:SF79">
    <property type="entry name" value="PHOTOSYSTEM I IRON-SULFUR CENTER"/>
    <property type="match status" value="1"/>
</dbReference>
<keyword evidence="7" id="KW-0411">Iron-sulfur</keyword>
<dbReference type="EMBL" id="UAWC01000022">
    <property type="protein sequence ID" value="SQB35040.1"/>
    <property type="molecule type" value="Genomic_DNA"/>
</dbReference>
<evidence type="ECO:0000313" key="10">
    <source>
        <dbReference type="Proteomes" id="UP000250223"/>
    </source>
</evidence>
<dbReference type="PANTHER" id="PTHR24960">
    <property type="entry name" value="PHOTOSYSTEM I IRON-SULFUR CENTER-RELATED"/>
    <property type="match status" value="1"/>
</dbReference>
<dbReference type="Proteomes" id="UP000250223">
    <property type="component" value="Unassembled WGS sequence"/>
</dbReference>
<dbReference type="NCBIfam" id="NF038196">
    <property type="entry name" value="ferrodoxin_EFR1"/>
    <property type="match status" value="1"/>
</dbReference>
<evidence type="ECO:0000256" key="6">
    <source>
        <dbReference type="ARBA" id="ARBA00023004"/>
    </source>
</evidence>
<evidence type="ECO:0000256" key="2">
    <source>
        <dbReference type="ARBA" id="ARBA00003532"/>
    </source>
</evidence>
<keyword evidence="6" id="KW-0408">Iron</keyword>